<dbReference type="PANTHER" id="PTHR23044">
    <property type="entry name" value="3'-5' EXONUCLEASE ERI1-RELATED"/>
    <property type="match status" value="1"/>
</dbReference>
<dbReference type="SUPFAM" id="SSF53098">
    <property type="entry name" value="Ribonuclease H-like"/>
    <property type="match status" value="1"/>
</dbReference>
<dbReference type="Pfam" id="PF00929">
    <property type="entry name" value="RNase_T"/>
    <property type="match status" value="1"/>
</dbReference>
<dbReference type="SMART" id="SM00479">
    <property type="entry name" value="EXOIII"/>
    <property type="match status" value="1"/>
</dbReference>
<feature type="domain" description="Exonuclease" evidence="4">
    <location>
        <begin position="2"/>
        <end position="196"/>
    </location>
</feature>
<evidence type="ECO:0000313" key="6">
    <source>
        <dbReference type="Proteomes" id="UP001141183"/>
    </source>
</evidence>
<dbReference type="InterPro" id="IPR013520">
    <property type="entry name" value="Ribonucl_H"/>
</dbReference>
<dbReference type="InterPro" id="IPR036397">
    <property type="entry name" value="RNaseH_sf"/>
</dbReference>
<dbReference type="InterPro" id="IPR047201">
    <property type="entry name" value="ERI-1_3'hExo-like"/>
</dbReference>
<evidence type="ECO:0000313" key="5">
    <source>
        <dbReference type="EMBL" id="MDC4241266.1"/>
    </source>
</evidence>
<dbReference type="Gene3D" id="3.30.420.10">
    <property type="entry name" value="Ribonuclease H-like superfamily/Ribonuclease H"/>
    <property type="match status" value="1"/>
</dbReference>
<dbReference type="PANTHER" id="PTHR23044:SF61">
    <property type="entry name" value="3'-5' EXORIBONUCLEASE 1-RELATED"/>
    <property type="match status" value="1"/>
</dbReference>
<reference evidence="5" key="1">
    <citation type="submission" date="2022-05" db="EMBL/GenBank/DDBJ databases">
        <title>Draft genome sequence of Clostridium tertium strain CP3 isolated from Peru.</title>
        <authorList>
            <person name="Hurtado R."/>
            <person name="Lima L."/>
            <person name="Sousa T."/>
            <person name="Jaiswal A.K."/>
            <person name="Tiwari S."/>
            <person name="Maturrano L."/>
            <person name="Brenig B."/>
            <person name="Azevedo V."/>
        </authorList>
    </citation>
    <scope>NUCLEOTIDE SEQUENCE</scope>
    <source>
        <strain evidence="5">CP3</strain>
    </source>
</reference>
<name>A0A9X4B332_9CLOT</name>
<evidence type="ECO:0000256" key="3">
    <source>
        <dbReference type="ARBA" id="ARBA00022839"/>
    </source>
</evidence>
<dbReference type="CDD" id="cd06133">
    <property type="entry name" value="ERI-1_3'hExo_like"/>
    <property type="match status" value="1"/>
</dbReference>
<evidence type="ECO:0000259" key="4">
    <source>
        <dbReference type="SMART" id="SM00479"/>
    </source>
</evidence>
<protein>
    <submittedName>
        <fullName evidence="5">Exonuclease domain-containing protein</fullName>
    </submittedName>
</protein>
<dbReference type="GO" id="GO:0003676">
    <property type="term" value="F:nucleic acid binding"/>
    <property type="evidence" value="ECO:0007669"/>
    <property type="project" value="InterPro"/>
</dbReference>
<gene>
    <name evidence="5" type="ORF">NE398_13995</name>
</gene>
<dbReference type="InterPro" id="IPR051274">
    <property type="entry name" value="3-5_Exoribonuclease"/>
</dbReference>
<keyword evidence="1" id="KW-0540">Nuclease</keyword>
<keyword evidence="2" id="KW-0378">Hydrolase</keyword>
<accession>A0A9X4B332</accession>
<organism evidence="5 6">
    <name type="scientific">Clostridium tertium</name>
    <dbReference type="NCBI Taxonomy" id="1559"/>
    <lineage>
        <taxon>Bacteria</taxon>
        <taxon>Bacillati</taxon>
        <taxon>Bacillota</taxon>
        <taxon>Clostridia</taxon>
        <taxon>Eubacteriales</taxon>
        <taxon>Clostridiaceae</taxon>
        <taxon>Clostridium</taxon>
    </lineage>
</organism>
<sequence length="252" mass="29496">MNYIVCDLEFNQKYIPSNTTDKNNNESIDSTMKQLPFEIIQIGAVKINENLEITSNFNELIRPIVYTDINPYVENITKINKDMLSSCETFSNVYKRFLNFLGDDEAVLCVWGKSDIKEFLRNIKFNNLSTSLFPSKYIDVQKHTSKLFHIQKGKQIGLKTAVEMLNIDFENKFHNAFYDALYTYKVFKKIYNPSIIPKIYNDNNRTHKPKVKIDTDALFKQFSKMYDKEITAEEKSMIKTAYNMGRTGQFVK</sequence>
<dbReference type="Proteomes" id="UP001141183">
    <property type="component" value="Unassembled WGS sequence"/>
</dbReference>
<evidence type="ECO:0000256" key="1">
    <source>
        <dbReference type="ARBA" id="ARBA00022722"/>
    </source>
</evidence>
<comment type="caution">
    <text evidence="5">The sequence shown here is derived from an EMBL/GenBank/DDBJ whole genome shotgun (WGS) entry which is preliminary data.</text>
</comment>
<dbReference type="InterPro" id="IPR012337">
    <property type="entry name" value="RNaseH-like_sf"/>
</dbReference>
<keyword evidence="6" id="KW-1185">Reference proteome</keyword>
<dbReference type="GO" id="GO:0000175">
    <property type="term" value="F:3'-5'-RNA exonuclease activity"/>
    <property type="evidence" value="ECO:0007669"/>
    <property type="project" value="InterPro"/>
</dbReference>
<evidence type="ECO:0000256" key="2">
    <source>
        <dbReference type="ARBA" id="ARBA00022801"/>
    </source>
</evidence>
<dbReference type="AlphaFoldDB" id="A0A9X4B332"/>
<dbReference type="RefSeq" id="WP_195624382.1">
    <property type="nucleotide sequence ID" value="NZ_JADMSE010000017.1"/>
</dbReference>
<proteinExistence type="predicted"/>
<dbReference type="EMBL" id="JAMRYU010000014">
    <property type="protein sequence ID" value="MDC4241266.1"/>
    <property type="molecule type" value="Genomic_DNA"/>
</dbReference>
<keyword evidence="3 5" id="KW-0269">Exonuclease</keyword>